<dbReference type="EMBL" id="QXJM01000039">
    <property type="protein sequence ID" value="RIE02365.1"/>
    <property type="molecule type" value="Genomic_DNA"/>
</dbReference>
<proteinExistence type="predicted"/>
<protein>
    <recommendedName>
        <fullName evidence="4">Thioredoxin domain-containing protein</fullName>
    </recommendedName>
</protein>
<gene>
    <name evidence="2" type="ORF">D3H35_16760</name>
</gene>
<keyword evidence="1" id="KW-0472">Membrane</keyword>
<keyword evidence="3" id="KW-1185">Reference proteome</keyword>
<dbReference type="InterPro" id="IPR036249">
    <property type="entry name" value="Thioredoxin-like_sf"/>
</dbReference>
<dbReference type="Proteomes" id="UP000266340">
    <property type="component" value="Unassembled WGS sequence"/>
</dbReference>
<sequence>MSPFFAASYVLLWLVVFLLAYIVLAMAKRIYRISLPASDRGIQVGVSFPFPNMKAFQRRRLGAGSVSSGGTLVFFTASDCDACKRVYPVIDQFQRANANYDYALFMVASEEEGASILEPYANAFEAAFVDDLAPFEVPGVPFAYYLSAEGKVLSKGIFHEALHINHLIATGKKANRKLA</sequence>
<evidence type="ECO:0000313" key="3">
    <source>
        <dbReference type="Proteomes" id="UP000266340"/>
    </source>
</evidence>
<dbReference type="AlphaFoldDB" id="A0A398CJ52"/>
<evidence type="ECO:0000256" key="1">
    <source>
        <dbReference type="SAM" id="Phobius"/>
    </source>
</evidence>
<evidence type="ECO:0008006" key="4">
    <source>
        <dbReference type="Google" id="ProtNLM"/>
    </source>
</evidence>
<evidence type="ECO:0000313" key="2">
    <source>
        <dbReference type="EMBL" id="RIE02365.1"/>
    </source>
</evidence>
<name>A0A398CJ52_9BACL</name>
<dbReference type="Gene3D" id="3.40.30.10">
    <property type="entry name" value="Glutaredoxin"/>
    <property type="match status" value="1"/>
</dbReference>
<keyword evidence="1" id="KW-1133">Transmembrane helix</keyword>
<feature type="transmembrane region" description="Helical" evidence="1">
    <location>
        <begin position="6"/>
        <end position="27"/>
    </location>
</feature>
<dbReference type="OrthoDB" id="2974362at2"/>
<accession>A0A398CJ52</accession>
<dbReference type="SUPFAM" id="SSF52833">
    <property type="entry name" value="Thioredoxin-like"/>
    <property type="match status" value="1"/>
</dbReference>
<reference evidence="2 3" key="1">
    <citation type="submission" date="2018-09" db="EMBL/GenBank/DDBJ databases">
        <title>Cohnella cavernae sp. nov., isolated from a karst cave.</title>
        <authorList>
            <person name="Zhu H."/>
        </authorList>
    </citation>
    <scope>NUCLEOTIDE SEQUENCE [LARGE SCALE GENOMIC DNA]</scope>
    <source>
        <strain evidence="2 3">K2E09-144</strain>
    </source>
</reference>
<keyword evidence="1" id="KW-0812">Transmembrane</keyword>
<dbReference type="RefSeq" id="WP_119150404.1">
    <property type="nucleotide sequence ID" value="NZ_JBHSOV010000028.1"/>
</dbReference>
<organism evidence="2 3">
    <name type="scientific">Cohnella faecalis</name>
    <dbReference type="NCBI Taxonomy" id="2315694"/>
    <lineage>
        <taxon>Bacteria</taxon>
        <taxon>Bacillati</taxon>
        <taxon>Bacillota</taxon>
        <taxon>Bacilli</taxon>
        <taxon>Bacillales</taxon>
        <taxon>Paenibacillaceae</taxon>
        <taxon>Cohnella</taxon>
    </lineage>
</organism>
<comment type="caution">
    <text evidence="2">The sequence shown here is derived from an EMBL/GenBank/DDBJ whole genome shotgun (WGS) entry which is preliminary data.</text>
</comment>